<dbReference type="InterPro" id="IPR018631">
    <property type="entry name" value="AAA-ATPase-like_dom"/>
</dbReference>
<dbReference type="Pfam" id="PF09820">
    <property type="entry name" value="AAA-ATPase_like"/>
    <property type="match status" value="1"/>
</dbReference>
<sequence>MGMYLNPGNSGFEEIRNSRYVDKSGMISLVNRVIGTKQKLICISRPRRFGKSFAAQMLCAYYDKTCDSRALFHDLMIAEDPKMNASYEQHLNKYDVIYLDMTYIKPFTDGFRNTVSYLSEKIMEELAEAYPALKTSNELPSTMLRTVELTGHKFIMIIDEWDAPIRETPEIRNEYLEFLRTLFKGSGSTSRIFAAAYMTGILPIKKDGSQSAISDFQEYSMVFPGEFARYVGFTESEIGQLCQEYDCNFSEMKHWYDGYTLNGAGSVYNPNSVMKAVYNRRFHSYWTETSAAESLMGYIGLNFDGLSKTIARLLGGVEVGVDTNGFSNDLITFRNRDDVLTLLIHLGYLSYNEETQTARIPNEEIRLEFFRAVREVRHDETIRRVRESTQLIYDTIHGNSEAVAAQIEKIHAEETAPLFYNNEQSLRSVIKLAYFSYKDYYLKFEELPSGDGYADIVYFPKKTAFVPALVIELKWNQSAEGAVSQIKKKRYPDALLGYGGDMILVGIAYGKAENGSGRTHTCKIERVRLE</sequence>
<accession>A0A426DNI1</accession>
<evidence type="ECO:0000313" key="2">
    <source>
        <dbReference type="EMBL" id="RRK34290.1"/>
    </source>
</evidence>
<feature type="domain" description="AAA-ATPase-like" evidence="1">
    <location>
        <begin position="10"/>
        <end position="208"/>
    </location>
</feature>
<dbReference type="PANTHER" id="PTHR34825">
    <property type="entry name" value="CONSERVED PROTEIN, WITH A WEAK D-GALACTARATE DEHYDRATASE/ALTRONATE HYDROLASE DOMAIN"/>
    <property type="match status" value="1"/>
</dbReference>
<name>A0A426DNI1_9FIRM</name>
<dbReference type="PANTHER" id="PTHR34825:SF1">
    <property type="entry name" value="AAA-ATPASE-LIKE DOMAIN-CONTAINING PROTEIN"/>
    <property type="match status" value="1"/>
</dbReference>
<evidence type="ECO:0000259" key="1">
    <source>
        <dbReference type="Pfam" id="PF09820"/>
    </source>
</evidence>
<organism evidence="2 3">
    <name type="scientific">Schaedlerella arabinosiphila</name>
    <dbReference type="NCBI Taxonomy" id="2044587"/>
    <lineage>
        <taxon>Bacteria</taxon>
        <taxon>Bacillati</taxon>
        <taxon>Bacillota</taxon>
        <taxon>Clostridia</taxon>
        <taxon>Lachnospirales</taxon>
        <taxon>Lachnospiraceae</taxon>
        <taxon>Schaedlerella</taxon>
    </lineage>
</organism>
<protein>
    <recommendedName>
        <fullName evidence="1">AAA-ATPase-like domain-containing protein</fullName>
    </recommendedName>
</protein>
<gene>
    <name evidence="2" type="ORF">EBB54_25375</name>
</gene>
<comment type="caution">
    <text evidence="2">The sequence shown here is derived from an EMBL/GenBank/DDBJ whole genome shotgun (WGS) entry which is preliminary data.</text>
</comment>
<dbReference type="AlphaFoldDB" id="A0A426DNI1"/>
<dbReference type="Proteomes" id="UP000274920">
    <property type="component" value="Unassembled WGS sequence"/>
</dbReference>
<reference evidence="2" key="1">
    <citation type="submission" date="2018-10" db="EMBL/GenBank/DDBJ databases">
        <title>Schaedlerella arabinophila gen. nov. sp. nov., isolated from the mouse intestinal tract and comparative analysis with the genome of the closely related altered Schaedler flora strain ASF502.</title>
        <authorList>
            <person name="Miyake S."/>
            <person name="Soh M."/>
            <person name="Seedorf H."/>
        </authorList>
    </citation>
    <scope>NUCLEOTIDE SEQUENCE [LARGE SCALE GENOMIC DNA]</scope>
    <source>
        <strain evidence="2">DSM 106076</strain>
    </source>
</reference>
<keyword evidence="3" id="KW-1185">Reference proteome</keyword>
<dbReference type="EMBL" id="RHJS01000002">
    <property type="protein sequence ID" value="RRK34290.1"/>
    <property type="molecule type" value="Genomic_DNA"/>
</dbReference>
<dbReference type="InterPro" id="IPR027417">
    <property type="entry name" value="P-loop_NTPase"/>
</dbReference>
<dbReference type="RefSeq" id="WP_125129441.1">
    <property type="nucleotide sequence ID" value="NZ_RHJS01000002.1"/>
</dbReference>
<evidence type="ECO:0000313" key="3">
    <source>
        <dbReference type="Proteomes" id="UP000274920"/>
    </source>
</evidence>
<dbReference type="SUPFAM" id="SSF52540">
    <property type="entry name" value="P-loop containing nucleoside triphosphate hydrolases"/>
    <property type="match status" value="1"/>
</dbReference>
<proteinExistence type="predicted"/>